<accession>A0A7Y0BQK3</accession>
<dbReference type="AlphaFoldDB" id="A0A7Y0BQK3"/>
<reference evidence="1 2" key="1">
    <citation type="submission" date="2020-04" db="EMBL/GenBank/DDBJ databases">
        <title>Novosphingobium sp. TW-4 isolated from soil.</title>
        <authorList>
            <person name="Dahal R.H."/>
            <person name="Chaudhary D.K."/>
        </authorList>
    </citation>
    <scope>NUCLEOTIDE SEQUENCE [LARGE SCALE GENOMIC DNA]</scope>
    <source>
        <strain evidence="1 2">TW-4</strain>
    </source>
</reference>
<keyword evidence="2" id="KW-1185">Reference proteome</keyword>
<sequence>MIRLAIDRRRARLAPWPANDNRGGAITREHRRLGIMLDWWAGELERIYGSRPPIGCDRGWWRKEFAEARFRVGEFRARIKSLG</sequence>
<evidence type="ECO:0008006" key="3">
    <source>
        <dbReference type="Google" id="ProtNLM"/>
    </source>
</evidence>
<name>A0A7Y0BQK3_9SPHN</name>
<dbReference type="Proteomes" id="UP000583556">
    <property type="component" value="Unassembled WGS sequence"/>
</dbReference>
<organism evidence="1 2">
    <name type="scientific">Novosphingobium olei</name>
    <dbReference type="NCBI Taxonomy" id="2728851"/>
    <lineage>
        <taxon>Bacteria</taxon>
        <taxon>Pseudomonadati</taxon>
        <taxon>Pseudomonadota</taxon>
        <taxon>Alphaproteobacteria</taxon>
        <taxon>Sphingomonadales</taxon>
        <taxon>Sphingomonadaceae</taxon>
        <taxon>Novosphingobium</taxon>
    </lineage>
</organism>
<dbReference type="EMBL" id="JABBGM010000006">
    <property type="protein sequence ID" value="NML94727.1"/>
    <property type="molecule type" value="Genomic_DNA"/>
</dbReference>
<proteinExistence type="predicted"/>
<evidence type="ECO:0000313" key="2">
    <source>
        <dbReference type="Proteomes" id="UP000583556"/>
    </source>
</evidence>
<dbReference type="RefSeq" id="WP_169494019.1">
    <property type="nucleotide sequence ID" value="NZ_JABBGM010000006.1"/>
</dbReference>
<evidence type="ECO:0000313" key="1">
    <source>
        <dbReference type="EMBL" id="NML94727.1"/>
    </source>
</evidence>
<protein>
    <recommendedName>
        <fullName evidence="3">Transposase</fullName>
    </recommendedName>
</protein>
<gene>
    <name evidence="1" type="ORF">HHL27_13715</name>
</gene>
<comment type="caution">
    <text evidence="1">The sequence shown here is derived from an EMBL/GenBank/DDBJ whole genome shotgun (WGS) entry which is preliminary data.</text>
</comment>